<dbReference type="AlphaFoldDB" id="A0A9Q4GSJ7"/>
<accession>A0A9Q4GSJ7</accession>
<evidence type="ECO:0008006" key="3">
    <source>
        <dbReference type="Google" id="ProtNLM"/>
    </source>
</evidence>
<dbReference type="RefSeq" id="WP_260249093.1">
    <property type="nucleotide sequence ID" value="NZ_JALMEJ010000003.1"/>
</dbReference>
<organism evidence="1 2">
    <name type="scientific">Morganella morganii</name>
    <name type="common">Proteus morganii</name>
    <dbReference type="NCBI Taxonomy" id="582"/>
    <lineage>
        <taxon>Bacteria</taxon>
        <taxon>Pseudomonadati</taxon>
        <taxon>Pseudomonadota</taxon>
        <taxon>Gammaproteobacteria</taxon>
        <taxon>Enterobacterales</taxon>
        <taxon>Morganellaceae</taxon>
        <taxon>Morganella</taxon>
    </lineage>
</organism>
<reference evidence="1" key="1">
    <citation type="submission" date="2022-08" db="EMBL/GenBank/DDBJ databases">
        <authorList>
            <person name="Dale J.L."/>
        </authorList>
    </citation>
    <scope>NUCLEOTIDE SEQUENCE</scope>
    <source>
        <strain evidence="1">2022EL-00758</strain>
    </source>
</reference>
<dbReference type="EMBL" id="JAPNMI010000002">
    <property type="protein sequence ID" value="MCY0788925.1"/>
    <property type="molecule type" value="Genomic_DNA"/>
</dbReference>
<comment type="caution">
    <text evidence="1">The sequence shown here is derived from an EMBL/GenBank/DDBJ whole genome shotgun (WGS) entry which is preliminary data.</text>
</comment>
<protein>
    <recommendedName>
        <fullName evidence="3">ATPase AAA-type core domain-containing protein</fullName>
    </recommendedName>
</protein>
<evidence type="ECO:0000313" key="2">
    <source>
        <dbReference type="Proteomes" id="UP001076655"/>
    </source>
</evidence>
<evidence type="ECO:0000313" key="1">
    <source>
        <dbReference type="EMBL" id="MCY0788925.1"/>
    </source>
</evidence>
<proteinExistence type="predicted"/>
<dbReference type="Proteomes" id="UP001076655">
    <property type="component" value="Unassembled WGS sequence"/>
</dbReference>
<gene>
    <name evidence="1" type="ORF">N0392_04370</name>
</gene>
<sequence length="229" mass="25904">MADNKICFSDVKMAGNAGNTEIITAADKTVYGFTGDNDSDNYGLLTALFQLRYFASSVIYRQQTDDIQLIFRNCTEYSPVVRELRTDNYIIRAGDIADSFRPFVHDHPVVFLEPPADDTAAIADKGLNTAAQGLFSMVILIRRIISSYSKFSKSEKPEEINGLVFIAMPERHLNIQWHEHCIPLLQATFPQTVFYLTTQSPVILSQLNDGEAYRLFRDSGEIIRTQKYS</sequence>
<name>A0A9Q4GSJ7_MORMO</name>